<feature type="domain" description="Secretion system C-terminal sorting" evidence="2">
    <location>
        <begin position="76"/>
        <end position="145"/>
    </location>
</feature>
<dbReference type="Pfam" id="PF18962">
    <property type="entry name" value="Por_Secre_tail"/>
    <property type="match status" value="1"/>
</dbReference>
<comment type="caution">
    <text evidence="3">The sequence shown here is derived from an EMBL/GenBank/DDBJ whole genome shotgun (WGS) entry which is preliminary data.</text>
</comment>
<evidence type="ECO:0000259" key="1">
    <source>
        <dbReference type="Pfam" id="PF09603"/>
    </source>
</evidence>
<evidence type="ECO:0000259" key="2">
    <source>
        <dbReference type="Pfam" id="PF18962"/>
    </source>
</evidence>
<dbReference type="InterPro" id="IPR026444">
    <property type="entry name" value="Secre_tail"/>
</dbReference>
<gene>
    <name evidence="3" type="ORF">SDC9_55685</name>
</gene>
<dbReference type="EMBL" id="VSSQ01001561">
    <property type="protein sequence ID" value="MPM09368.1"/>
    <property type="molecule type" value="Genomic_DNA"/>
</dbReference>
<dbReference type="Pfam" id="PF09603">
    <property type="entry name" value="Fib_succ_major"/>
    <property type="match status" value="1"/>
</dbReference>
<evidence type="ECO:0000313" key="3">
    <source>
        <dbReference type="EMBL" id="MPM09368.1"/>
    </source>
</evidence>
<accession>A0A644X0P3</accession>
<name>A0A644X0P3_9ZZZZ</name>
<reference evidence="3" key="1">
    <citation type="submission" date="2019-08" db="EMBL/GenBank/DDBJ databases">
        <authorList>
            <person name="Kucharzyk K."/>
            <person name="Murdoch R.W."/>
            <person name="Higgins S."/>
            <person name="Loffler F."/>
        </authorList>
    </citation>
    <scope>NUCLEOTIDE SEQUENCE</scope>
</reference>
<proteinExistence type="predicted"/>
<protein>
    <submittedName>
        <fullName evidence="3">Uncharacterized protein</fullName>
    </submittedName>
</protein>
<dbReference type="NCBIfam" id="TIGR02145">
    <property type="entry name" value="Fib_succ_major"/>
    <property type="match status" value="1"/>
</dbReference>
<dbReference type="NCBIfam" id="TIGR04183">
    <property type="entry name" value="Por_Secre_tail"/>
    <property type="match status" value="1"/>
</dbReference>
<organism evidence="3">
    <name type="scientific">bioreactor metagenome</name>
    <dbReference type="NCBI Taxonomy" id="1076179"/>
    <lineage>
        <taxon>unclassified sequences</taxon>
        <taxon>metagenomes</taxon>
        <taxon>ecological metagenomes</taxon>
    </lineage>
</organism>
<sequence length="437" mass="48516">MKNNSLLFLMLLPAFSLFSQNYMISFSGSGETTVIDSVIVYNFQQNISLTLQGNDTLHLVENLGIGQPSRHKPINIYPNPTANSSRLELFCYRAEKAVLQVYNKSGILIYQEGLLVEQGDNTFTLEGLRQGNYLIRINSPSEEYSGQLIAAGSGSGPVKLTKNSTVSFKSLPTDDKNAGSIIQMLYHSGERILLKSFAGPYIHIKSIIPAGNELVNFEIIPCVDGDGNYYPVTTIGTQLWMAEYLKTTSFTDGSPLTLITDNTTWVDYSLPAYCWFNNDEITYKQSMGGIYNWYAASSSNICPVGWHVPTDEDWKILEGTVDTQFGVGHTEWNKGSWRGFDAGCNLRARGIWTQSLPGCETDYFGFSAIPTGGRSYISGTFGTGTNWNYIWASDDIDELNGIARHLHSSYHGVRRTNQAKAEGASARCVKYIDNRKN</sequence>
<feature type="domain" description="Fibrobacter succinogenes major paralogous" evidence="1">
    <location>
        <begin position="234"/>
        <end position="430"/>
    </location>
</feature>
<dbReference type="AlphaFoldDB" id="A0A644X0P3"/>
<dbReference type="InterPro" id="IPR011871">
    <property type="entry name" value="Fib_succ_major"/>
</dbReference>